<dbReference type="GO" id="GO:0016020">
    <property type="term" value="C:membrane"/>
    <property type="evidence" value="ECO:0007669"/>
    <property type="project" value="UniProtKB-SubCell"/>
</dbReference>
<accession>H2ZNN2</accession>
<evidence type="ECO:0000256" key="1">
    <source>
        <dbReference type="ARBA" id="ARBA00004141"/>
    </source>
</evidence>
<feature type="transmembrane region" description="Helical" evidence="9">
    <location>
        <begin position="50"/>
        <end position="71"/>
    </location>
</feature>
<evidence type="ECO:0000256" key="8">
    <source>
        <dbReference type="ARBA" id="ARBA00040897"/>
    </source>
</evidence>
<reference evidence="12" key="1">
    <citation type="submission" date="2003-08" db="EMBL/GenBank/DDBJ databases">
        <authorList>
            <person name="Birren B."/>
            <person name="Nusbaum C."/>
            <person name="Abebe A."/>
            <person name="Abouelleil A."/>
            <person name="Adekoya E."/>
            <person name="Ait-zahra M."/>
            <person name="Allen N."/>
            <person name="Allen T."/>
            <person name="An P."/>
            <person name="Anderson M."/>
            <person name="Anderson S."/>
            <person name="Arachchi H."/>
            <person name="Armbruster J."/>
            <person name="Bachantsang P."/>
            <person name="Baldwin J."/>
            <person name="Barry A."/>
            <person name="Bayul T."/>
            <person name="Blitshsteyn B."/>
            <person name="Bloom T."/>
            <person name="Blye J."/>
            <person name="Boguslavskiy L."/>
            <person name="Borowsky M."/>
            <person name="Boukhgalter B."/>
            <person name="Brunache A."/>
            <person name="Butler J."/>
            <person name="Calixte N."/>
            <person name="Calvo S."/>
            <person name="Camarata J."/>
            <person name="Campo K."/>
            <person name="Chang J."/>
            <person name="Cheshatsang Y."/>
            <person name="Citroen M."/>
            <person name="Collymore A."/>
            <person name="Considine T."/>
            <person name="Cook A."/>
            <person name="Cooke P."/>
            <person name="Corum B."/>
            <person name="Cuomo C."/>
            <person name="David R."/>
            <person name="Dawoe T."/>
            <person name="Degray S."/>
            <person name="Dodge S."/>
            <person name="Dooley K."/>
            <person name="Dorje P."/>
            <person name="Dorjee K."/>
            <person name="Dorris L."/>
            <person name="Duffey N."/>
            <person name="Dupes A."/>
            <person name="Elkins T."/>
            <person name="Engels R."/>
            <person name="Erickson J."/>
            <person name="Farina A."/>
            <person name="Faro S."/>
            <person name="Ferreira P."/>
            <person name="Fischer H."/>
            <person name="Fitzgerald M."/>
            <person name="Foley K."/>
            <person name="Gage D."/>
            <person name="Galagan J."/>
            <person name="Gearin G."/>
            <person name="Gnerre S."/>
            <person name="Gnirke A."/>
            <person name="Goyette A."/>
            <person name="Graham J."/>
            <person name="Grandbois E."/>
            <person name="Gyaltsen K."/>
            <person name="Hafez N."/>
            <person name="Hagopian D."/>
            <person name="Hagos B."/>
            <person name="Hall J."/>
            <person name="Hatcher B."/>
            <person name="Heller A."/>
            <person name="Higgins H."/>
            <person name="Honan T."/>
            <person name="Horn A."/>
            <person name="Houde N."/>
            <person name="Hughes L."/>
            <person name="Hulme W."/>
            <person name="Husby E."/>
            <person name="Iliev I."/>
            <person name="Jaffe D."/>
            <person name="Jones C."/>
            <person name="Kamal M."/>
            <person name="Kamat A."/>
            <person name="Kamvysselis M."/>
            <person name="Karlsson E."/>
            <person name="Kells C."/>
            <person name="Kieu A."/>
            <person name="Kisner P."/>
            <person name="Kodira C."/>
            <person name="Kulbokas E."/>
            <person name="Labutti K."/>
            <person name="Lama D."/>
            <person name="Landers T."/>
            <person name="Leger J."/>
            <person name="Levine S."/>
            <person name="Lewis D."/>
            <person name="Lewis T."/>
            <person name="Lindblad-toh K."/>
            <person name="Liu X."/>
            <person name="Lokyitsang T."/>
            <person name="Lokyitsang Y."/>
            <person name="Lucien O."/>
            <person name="Lui A."/>
            <person name="Ma L.J."/>
            <person name="Mabbitt R."/>
            <person name="Macdonald J."/>
            <person name="Maclean C."/>
            <person name="Major J."/>
            <person name="Manning J."/>
            <person name="Marabella R."/>
            <person name="Maru K."/>
            <person name="Matthews C."/>
            <person name="Mauceli E."/>
            <person name="Mccarthy M."/>
            <person name="Mcdonough S."/>
            <person name="Mcghee T."/>
            <person name="Meldrim J."/>
            <person name="Meneus L."/>
            <person name="Mesirov J."/>
            <person name="Mihalev A."/>
            <person name="Mihova T."/>
            <person name="Mikkelsen T."/>
            <person name="Mlenga V."/>
            <person name="Moru K."/>
            <person name="Mozes J."/>
            <person name="Mulrain L."/>
            <person name="Munson G."/>
            <person name="Naylor J."/>
            <person name="Newes C."/>
            <person name="Nguyen C."/>
            <person name="Nguyen N."/>
            <person name="Nguyen T."/>
            <person name="Nicol R."/>
            <person name="Nielsen C."/>
            <person name="Nizzari M."/>
            <person name="Norbu C."/>
            <person name="Norbu N."/>
            <person name="O'donnell P."/>
            <person name="Okoawo O."/>
            <person name="O'leary S."/>
            <person name="Omotosho B."/>
            <person name="O'neill K."/>
            <person name="Osman S."/>
            <person name="Parker S."/>
            <person name="Perrin D."/>
            <person name="Phunkhang P."/>
            <person name="Piqani B."/>
            <person name="Purcell S."/>
            <person name="Rachupka T."/>
            <person name="Ramasamy U."/>
            <person name="Rameau R."/>
            <person name="Ray V."/>
            <person name="Raymond C."/>
            <person name="Retta R."/>
            <person name="Richardson S."/>
            <person name="Rise C."/>
            <person name="Rodriguez J."/>
            <person name="Rogers J."/>
            <person name="Rogov P."/>
            <person name="Rutman M."/>
            <person name="Schupbach R."/>
            <person name="Seaman C."/>
            <person name="Settipalli S."/>
            <person name="Sharpe T."/>
            <person name="Sheridan J."/>
            <person name="Sherpa N."/>
            <person name="Shi J."/>
            <person name="Smirnov S."/>
            <person name="Smith C."/>
            <person name="Sougnez C."/>
            <person name="Spencer B."/>
            <person name="Stalker J."/>
            <person name="Stange-thomann N."/>
            <person name="Stavropoulos S."/>
            <person name="Stetson K."/>
            <person name="Stone C."/>
            <person name="Stone S."/>
            <person name="Stubbs M."/>
            <person name="Talamas J."/>
            <person name="Tchuinga P."/>
            <person name="Tenzing P."/>
            <person name="Tesfaye S."/>
            <person name="Theodore J."/>
            <person name="Thoulutsang Y."/>
            <person name="Topham K."/>
            <person name="Towey S."/>
            <person name="Tsamla T."/>
            <person name="Tsomo N."/>
            <person name="Vallee D."/>
            <person name="Vassiliev H."/>
            <person name="Venkataraman V."/>
            <person name="Vinson J."/>
            <person name="Vo A."/>
            <person name="Wade C."/>
            <person name="Wang S."/>
            <person name="Wangchuk T."/>
            <person name="Wangdi T."/>
            <person name="Whittaker C."/>
            <person name="Wilkinson J."/>
            <person name="Wu Y."/>
            <person name="Wyman D."/>
            <person name="Yadav S."/>
            <person name="Yang S."/>
            <person name="Yang X."/>
            <person name="Yeager S."/>
            <person name="Yee E."/>
            <person name="Young G."/>
            <person name="Zainoun J."/>
            <person name="Zembeck L."/>
            <person name="Zimmer A."/>
            <person name="Zody M."/>
            <person name="Lander E."/>
        </authorList>
    </citation>
    <scope>NUCLEOTIDE SEQUENCE [LARGE SCALE GENOMIC DNA]</scope>
</reference>
<protein>
    <recommendedName>
        <fullName evidence="8">TM2 domain-containing protein 3</fullName>
    </recommendedName>
</protein>
<evidence type="ECO:0000313" key="11">
    <source>
        <dbReference type="Ensembl" id="ENSCSAVP00000019198.1"/>
    </source>
</evidence>
<dbReference type="OMA" id="YDIVMIV"/>
<dbReference type="GeneTree" id="ENSGT00940000158389"/>
<evidence type="ECO:0000256" key="2">
    <source>
        <dbReference type="ARBA" id="ARBA00008284"/>
    </source>
</evidence>
<evidence type="ECO:0000256" key="4">
    <source>
        <dbReference type="ARBA" id="ARBA00022729"/>
    </source>
</evidence>
<keyword evidence="4" id="KW-0732">Signal</keyword>
<evidence type="ECO:0000256" key="6">
    <source>
        <dbReference type="ARBA" id="ARBA00023136"/>
    </source>
</evidence>
<feature type="domain" description="TM2" evidence="10">
    <location>
        <begin position="16"/>
        <end position="64"/>
    </location>
</feature>
<dbReference type="HOGENOM" id="CLU_081297_10_1_1"/>
<dbReference type="InterPro" id="IPR007829">
    <property type="entry name" value="TM2"/>
</dbReference>
<dbReference type="STRING" id="51511.ENSCSAVP00000019198"/>
<comment type="subcellular location">
    <subcellularLocation>
        <location evidence="1">Membrane</location>
        <topology evidence="1">Multi-pass membrane protein</topology>
    </subcellularLocation>
</comment>
<dbReference type="Proteomes" id="UP000007875">
    <property type="component" value="Unassembled WGS sequence"/>
</dbReference>
<dbReference type="Pfam" id="PF05154">
    <property type="entry name" value="TM2"/>
    <property type="match status" value="1"/>
</dbReference>
<dbReference type="eggNOG" id="KOG4272">
    <property type="taxonomic scope" value="Eukaryota"/>
</dbReference>
<keyword evidence="7" id="KW-0325">Glycoprotein</keyword>
<evidence type="ECO:0000256" key="7">
    <source>
        <dbReference type="ARBA" id="ARBA00023180"/>
    </source>
</evidence>
<evidence type="ECO:0000259" key="10">
    <source>
        <dbReference type="Pfam" id="PF05154"/>
    </source>
</evidence>
<dbReference type="InterPro" id="IPR050932">
    <property type="entry name" value="TM2D1-3-like"/>
</dbReference>
<keyword evidence="6 9" id="KW-0472">Membrane</keyword>
<evidence type="ECO:0000256" key="5">
    <source>
        <dbReference type="ARBA" id="ARBA00022989"/>
    </source>
</evidence>
<evidence type="ECO:0000256" key="9">
    <source>
        <dbReference type="SAM" id="Phobius"/>
    </source>
</evidence>
<dbReference type="AlphaFoldDB" id="H2ZNN2"/>
<organism evidence="11 12">
    <name type="scientific">Ciona savignyi</name>
    <name type="common">Pacific transparent sea squirt</name>
    <dbReference type="NCBI Taxonomy" id="51511"/>
    <lineage>
        <taxon>Eukaryota</taxon>
        <taxon>Metazoa</taxon>
        <taxon>Chordata</taxon>
        <taxon>Tunicata</taxon>
        <taxon>Ascidiacea</taxon>
        <taxon>Phlebobranchia</taxon>
        <taxon>Cionidae</taxon>
        <taxon>Ciona</taxon>
    </lineage>
</organism>
<evidence type="ECO:0000313" key="12">
    <source>
        <dbReference type="Proteomes" id="UP000007875"/>
    </source>
</evidence>
<keyword evidence="3 9" id="KW-0812">Transmembrane</keyword>
<evidence type="ECO:0000256" key="3">
    <source>
        <dbReference type="ARBA" id="ARBA00022692"/>
    </source>
</evidence>
<keyword evidence="12" id="KW-1185">Reference proteome</keyword>
<dbReference type="Ensembl" id="ENSCSAVT00000019405.1">
    <property type="protein sequence ID" value="ENSCSAVP00000019198.1"/>
    <property type="gene ID" value="ENSCSAVG00000011274.1"/>
</dbReference>
<sequence length="80" mass="8711">GKRTFSKLLPCNWTSGRSWLVAFIFSVTLGGLGLDRFYLGYWEEGLGKLFSFGGLGVWTLIDVVLIGTGFIGPSDGSLYV</sequence>
<reference evidence="11" key="2">
    <citation type="submission" date="2025-08" db="UniProtKB">
        <authorList>
            <consortium name="Ensembl"/>
        </authorList>
    </citation>
    <scope>IDENTIFICATION</scope>
</reference>
<dbReference type="PANTHER" id="PTHR21016:SF7">
    <property type="entry name" value="TM2 DOMAIN-CONTAINING PROTEIN 3"/>
    <property type="match status" value="1"/>
</dbReference>
<keyword evidence="5 9" id="KW-1133">Transmembrane helix</keyword>
<dbReference type="PANTHER" id="PTHR21016">
    <property type="entry name" value="BETA-AMYLOID BINDING PROTEIN-RELATED"/>
    <property type="match status" value="1"/>
</dbReference>
<proteinExistence type="inferred from homology"/>
<comment type="similarity">
    <text evidence="2">Belongs to the TM2 family.</text>
</comment>
<reference evidence="11" key="3">
    <citation type="submission" date="2025-09" db="UniProtKB">
        <authorList>
            <consortium name="Ensembl"/>
        </authorList>
    </citation>
    <scope>IDENTIFICATION</scope>
</reference>
<name>H2ZNN2_CIOSA</name>
<dbReference type="InParanoid" id="H2ZNN2"/>
<feature type="transmembrane region" description="Helical" evidence="9">
    <location>
        <begin position="20"/>
        <end position="38"/>
    </location>
</feature>